<evidence type="ECO:0000259" key="8">
    <source>
        <dbReference type="PROSITE" id="PS50989"/>
    </source>
</evidence>
<dbReference type="InterPro" id="IPR029045">
    <property type="entry name" value="ClpP/crotonase-like_dom_sf"/>
</dbReference>
<comment type="similarity">
    <text evidence="1">Belongs to the AccD/PCCB family.</text>
</comment>
<organism evidence="9 10">
    <name type="scientific">Elsinoe batatas</name>
    <dbReference type="NCBI Taxonomy" id="2601811"/>
    <lineage>
        <taxon>Eukaryota</taxon>
        <taxon>Fungi</taxon>
        <taxon>Dikarya</taxon>
        <taxon>Ascomycota</taxon>
        <taxon>Pezizomycotina</taxon>
        <taxon>Dothideomycetes</taxon>
        <taxon>Dothideomycetidae</taxon>
        <taxon>Myriangiales</taxon>
        <taxon>Elsinoaceae</taxon>
        <taxon>Elsinoe</taxon>
    </lineage>
</organism>
<dbReference type="GO" id="GO:0005739">
    <property type="term" value="C:mitochondrion"/>
    <property type="evidence" value="ECO:0007669"/>
    <property type="project" value="TreeGrafter"/>
</dbReference>
<dbReference type="EC" id="6.4.1.4" evidence="3"/>
<dbReference type="UniPathway" id="UPA00363">
    <property type="reaction ID" value="UER00861"/>
</dbReference>
<proteinExistence type="inferred from homology"/>
<evidence type="ECO:0000313" key="9">
    <source>
        <dbReference type="EMBL" id="KAG8624955.1"/>
    </source>
</evidence>
<dbReference type="OrthoDB" id="439921at2759"/>
<evidence type="ECO:0000256" key="2">
    <source>
        <dbReference type="ARBA" id="ARBA00025711"/>
    </source>
</evidence>
<accession>A0A8K0KZY5</accession>
<comment type="pathway">
    <text evidence="2">Amino-acid degradation; L-leucine degradation; (S)-3-hydroxy-3-methylglutaryl-CoA from 3-isovaleryl-CoA: step 2/3.</text>
</comment>
<dbReference type="InterPro" id="IPR011762">
    <property type="entry name" value="COA_CT_N"/>
</dbReference>
<dbReference type="PANTHER" id="PTHR22855">
    <property type="entry name" value="ACETYL, PROPIONYL, PYRUVATE, AND GLUTACONYL CARBOXYLASE-RELATED"/>
    <property type="match status" value="1"/>
</dbReference>
<sequence length="750" mass="82274">MRVYLPCLSHLLPHVHGKLIALICLRSYLFRYFPPRKLNCPLSQLIQIFLCRRHESLGMFGRSAPMPLAGNCSCRTTAERRLLDTEQRTSSLHRLHLPLVQYSHQKNRNRSENIQSRELFRLKTDPHAQKGRSGFHRLCRLWGTARQGPGDVLSRAGKHCNRSGQSRYELFHVISLNVIMAAPLCLRSHMRCVRSVCRSSPSRWLAPRTLMQRRWEATYTSPFQAKQVSIIQSAVDKNSSQFQENDKAMKDLCHKFEFLHQEAAMGGPEKAREKHIQKGKMLVRDRITALVDPGTNFLELSALAGHSIYPGEDTPGAGIVTGIGTVSGTLCMIVANDGTVKGGTYYPLTVKKHLRAQEIAHQNRLPCIYLVDSGGANLPHQADVFPDRDHFGRIFYNQARMSAAGIPQLSVVMGPCTAGGAYVPSMSDETIIVAEQGHIFLAGPPLVKAATGEVVSAESLGGGQLHSEISGVTDYLAVDDAHALILARRSVSNLNYPRRPNPSRTATWSEPVHSPDDLGGILGTNLKTQIDAHEIIARIVDGSEFSEFKPLYGSTLVTGFATIYGHPVGIIANNGILFSESSLKGAHFIQLCAKRNIPLVFLQNISGFMVGQDAEKGGIAKNGAKLVTAVACAEVPKFTVVFGSSAGAGNYGMCGRAYSPRFMFAWPTAKTSVMGPEQLSAVMEAVGKKLDPKLKERIERESESTFSTARLWDDGIIPPSHTRRVLGAALDAALTGSVEEKKTEFGVFRM</sequence>
<keyword evidence="10" id="KW-1185">Reference proteome</keyword>
<dbReference type="Pfam" id="PF01039">
    <property type="entry name" value="Carboxyl_trans"/>
    <property type="match status" value="1"/>
</dbReference>
<dbReference type="GO" id="GO:0004485">
    <property type="term" value="F:methylcrotonoyl-CoA carboxylase activity"/>
    <property type="evidence" value="ECO:0007669"/>
    <property type="project" value="UniProtKB-EC"/>
</dbReference>
<evidence type="ECO:0000313" key="10">
    <source>
        <dbReference type="Proteomes" id="UP000809789"/>
    </source>
</evidence>
<feature type="domain" description="CoA carboxyltransferase N-terminal" evidence="7">
    <location>
        <begin position="249"/>
        <end position="506"/>
    </location>
</feature>
<dbReference type="AlphaFoldDB" id="A0A8K0KZY5"/>
<evidence type="ECO:0000256" key="5">
    <source>
        <dbReference type="ARBA" id="ARBA00031404"/>
    </source>
</evidence>
<feature type="domain" description="CoA carboxyltransferase C-terminal" evidence="8">
    <location>
        <begin position="507"/>
        <end position="740"/>
    </location>
</feature>
<name>A0A8K0KZY5_9PEZI</name>
<gene>
    <name evidence="9" type="ORF">KVT40_006706</name>
</gene>
<dbReference type="GO" id="GO:1905202">
    <property type="term" value="C:methylcrotonoyl-CoA carboxylase complex"/>
    <property type="evidence" value="ECO:0007669"/>
    <property type="project" value="TreeGrafter"/>
</dbReference>
<dbReference type="FunFam" id="3.90.226.10:FF:000004">
    <property type="entry name" value="Methylcrotonoyl-CoA carboxylase beta chain"/>
    <property type="match status" value="1"/>
</dbReference>
<evidence type="ECO:0000256" key="1">
    <source>
        <dbReference type="ARBA" id="ARBA00006102"/>
    </source>
</evidence>
<evidence type="ECO:0000256" key="6">
    <source>
        <dbReference type="ARBA" id="ARBA00052347"/>
    </source>
</evidence>
<dbReference type="SUPFAM" id="SSF52096">
    <property type="entry name" value="ClpP/crotonase"/>
    <property type="match status" value="2"/>
</dbReference>
<comment type="caution">
    <text evidence="9">The sequence shown here is derived from an EMBL/GenBank/DDBJ whole genome shotgun (WGS) entry which is preliminary data.</text>
</comment>
<reference evidence="9" key="1">
    <citation type="submission" date="2021-07" db="EMBL/GenBank/DDBJ databases">
        <title>Elsinoe batatas strain:CRI-CJ2 Genome sequencing and assembly.</title>
        <authorList>
            <person name="Huang L."/>
        </authorList>
    </citation>
    <scope>NUCLEOTIDE SEQUENCE</scope>
    <source>
        <strain evidence="9">CRI-CJ2</strain>
    </source>
</reference>
<dbReference type="PANTHER" id="PTHR22855:SF13">
    <property type="entry name" value="METHYLCROTONOYL-COA CARBOXYLASE BETA CHAIN, MITOCHONDRIAL"/>
    <property type="match status" value="1"/>
</dbReference>
<dbReference type="Gene3D" id="3.90.226.10">
    <property type="entry name" value="2-enoyl-CoA Hydratase, Chain A, domain 1"/>
    <property type="match status" value="2"/>
</dbReference>
<dbReference type="PROSITE" id="PS50980">
    <property type="entry name" value="COA_CT_NTER"/>
    <property type="match status" value="1"/>
</dbReference>
<evidence type="ECO:0000256" key="3">
    <source>
        <dbReference type="ARBA" id="ARBA00026116"/>
    </source>
</evidence>
<protein>
    <recommendedName>
        <fullName evidence="3">methylcrotonoyl-CoA carboxylase</fullName>
        <ecNumber evidence="3">6.4.1.4</ecNumber>
    </recommendedName>
    <alternativeName>
        <fullName evidence="5">3-methylcrotonyl-CoA carboxylase 2</fullName>
    </alternativeName>
    <alternativeName>
        <fullName evidence="4">3-methylcrotonyl-CoA:carbon dioxide ligase subunit beta</fullName>
    </alternativeName>
</protein>
<dbReference type="Proteomes" id="UP000809789">
    <property type="component" value="Unassembled WGS sequence"/>
</dbReference>
<evidence type="ECO:0000259" key="7">
    <source>
        <dbReference type="PROSITE" id="PS50980"/>
    </source>
</evidence>
<evidence type="ECO:0000256" key="4">
    <source>
        <dbReference type="ARBA" id="ARBA00031237"/>
    </source>
</evidence>
<dbReference type="EMBL" id="JAESVG020000008">
    <property type="protein sequence ID" value="KAG8624955.1"/>
    <property type="molecule type" value="Genomic_DNA"/>
</dbReference>
<dbReference type="PROSITE" id="PS50989">
    <property type="entry name" value="COA_CT_CTER"/>
    <property type="match status" value="1"/>
</dbReference>
<dbReference type="InterPro" id="IPR034733">
    <property type="entry name" value="AcCoA_carboxyl_beta"/>
</dbReference>
<dbReference type="FunFam" id="3.90.226.10:FF:000007">
    <property type="entry name" value="Methylcrotonoyl-CoA carboxylase subunit beta"/>
    <property type="match status" value="1"/>
</dbReference>
<dbReference type="InterPro" id="IPR011763">
    <property type="entry name" value="COA_CT_C"/>
</dbReference>
<dbReference type="GO" id="GO:0006552">
    <property type="term" value="P:L-leucine catabolic process"/>
    <property type="evidence" value="ECO:0007669"/>
    <property type="project" value="UniProtKB-UniPathway"/>
</dbReference>
<dbReference type="InterPro" id="IPR045190">
    <property type="entry name" value="MCCB/AccD1-like"/>
</dbReference>
<comment type="catalytic activity">
    <reaction evidence="6">
        <text>3-methylbut-2-enoyl-CoA + hydrogencarbonate + ATP = 3-methyl-(2E)-glutaconyl-CoA + ADP + phosphate + H(+)</text>
        <dbReference type="Rhea" id="RHEA:13589"/>
        <dbReference type="ChEBI" id="CHEBI:15378"/>
        <dbReference type="ChEBI" id="CHEBI:17544"/>
        <dbReference type="ChEBI" id="CHEBI:30616"/>
        <dbReference type="ChEBI" id="CHEBI:43474"/>
        <dbReference type="ChEBI" id="CHEBI:57344"/>
        <dbReference type="ChEBI" id="CHEBI:57346"/>
        <dbReference type="ChEBI" id="CHEBI:456216"/>
        <dbReference type="EC" id="6.4.1.4"/>
    </reaction>
</comment>